<evidence type="ECO:0000313" key="7">
    <source>
        <dbReference type="Proteomes" id="UP001595812"/>
    </source>
</evidence>
<accession>A0ABV8AHR1</accession>
<keyword evidence="3" id="KW-1133">Transmembrane helix</keyword>
<name>A0ABV8AHR1_9FLAO</name>
<dbReference type="PANTHER" id="PTHR36985:SF1">
    <property type="entry name" value="TRANSLOCATION AND ASSEMBLY MODULE SUBUNIT TAMB"/>
    <property type="match status" value="1"/>
</dbReference>
<evidence type="ECO:0000259" key="5">
    <source>
        <dbReference type="Pfam" id="PF04357"/>
    </source>
</evidence>
<evidence type="ECO:0000256" key="3">
    <source>
        <dbReference type="ARBA" id="ARBA00022989"/>
    </source>
</evidence>
<dbReference type="RefSeq" id="WP_386100414.1">
    <property type="nucleotide sequence ID" value="NZ_JBHSAT010000005.1"/>
</dbReference>
<dbReference type="PANTHER" id="PTHR36985">
    <property type="entry name" value="TRANSLOCATION AND ASSEMBLY MODULE SUBUNIT TAMB"/>
    <property type="match status" value="1"/>
</dbReference>
<protein>
    <submittedName>
        <fullName evidence="6">Translocation/assembly module TamB domain-containing protein</fullName>
    </submittedName>
</protein>
<keyword evidence="7" id="KW-1185">Reference proteome</keyword>
<evidence type="ECO:0000313" key="6">
    <source>
        <dbReference type="EMBL" id="MFC3877631.1"/>
    </source>
</evidence>
<reference evidence="7" key="1">
    <citation type="journal article" date="2019" name="Int. J. Syst. Evol. Microbiol.">
        <title>The Global Catalogue of Microorganisms (GCM) 10K type strain sequencing project: providing services to taxonomists for standard genome sequencing and annotation.</title>
        <authorList>
            <consortium name="The Broad Institute Genomics Platform"/>
            <consortium name="The Broad Institute Genome Sequencing Center for Infectious Disease"/>
            <person name="Wu L."/>
            <person name="Ma J."/>
        </authorList>
    </citation>
    <scope>NUCLEOTIDE SEQUENCE [LARGE SCALE GENOMIC DNA]</scope>
    <source>
        <strain evidence="7">CECT 8979</strain>
    </source>
</reference>
<organism evidence="6 7">
    <name type="scientific">Winogradskyella maritima</name>
    <dbReference type="NCBI Taxonomy" id="1517766"/>
    <lineage>
        <taxon>Bacteria</taxon>
        <taxon>Pseudomonadati</taxon>
        <taxon>Bacteroidota</taxon>
        <taxon>Flavobacteriia</taxon>
        <taxon>Flavobacteriales</taxon>
        <taxon>Flavobacteriaceae</taxon>
        <taxon>Winogradskyella</taxon>
    </lineage>
</organism>
<dbReference type="Proteomes" id="UP001595812">
    <property type="component" value="Unassembled WGS sequence"/>
</dbReference>
<feature type="domain" description="Translocation and assembly module TamB C-terminal" evidence="5">
    <location>
        <begin position="1005"/>
        <end position="1417"/>
    </location>
</feature>
<dbReference type="EMBL" id="JBHSAT010000005">
    <property type="protein sequence ID" value="MFC3877631.1"/>
    <property type="molecule type" value="Genomic_DNA"/>
</dbReference>
<evidence type="ECO:0000256" key="1">
    <source>
        <dbReference type="ARBA" id="ARBA00004167"/>
    </source>
</evidence>
<keyword evidence="4" id="KW-0472">Membrane</keyword>
<keyword evidence="2" id="KW-0812">Transmembrane</keyword>
<gene>
    <name evidence="6" type="ORF">ACFOSX_10335</name>
</gene>
<sequence length="1466" mass="164067">MLLFIILVLVLSIPSVQTKLGNYVTKRLNDDFKTDINVGRVSLQFNGDVELKEVLIRDYMKDTLFSIGELNTSIISFGNLSKGKLNFGDIDIENLVFNLKTHKGDSLTGLDVFVKKFEEDNPKSTPSEFLFTSSDVTIDHGTFRVVDENLDEPKVLEFKDIQANTTNFKIIGPEVETRINKFTFATSRGVLVKNLSTNFHYTLNEMTFDALSIKTEESFLKGDLKFKYKREDMADFVNKVELEASFHDSEVQLSEINVFFDEFGTNQRANFNVDLSGTLNNLSAKNLNISTSRNTQIIGDINFKNIAGADNGGMIIDGRYDKLSSNYNDLIVILPNILGPAIPKLFEKVGNFRITGTSYITEDLVKADFKINTDLGYAETDLELTNTSSIDNANYVGNIILSKFNIGELLNDPTVGTTTLNLDVKGKSFELERLDTNIKGRIDTLFYNGYKYKKINVAANVGKQIFNGELKADDPNLKMDFNGLADFSGAKNKFDFKADVTFADLKTLNFITRDSISIFKGNVEIAGTGSTFDDAEGRINIKNTTYENQDDSYVFRDFAVVSSFEGEERTIAVNSPDIANGQVKGRFNIAEIPRLVENSVGSLYTNYQPFEVTENQYLNFEFKIYNQIASIIDKDLKLGRNTTVKGKIETDEKGFQLDFTTPSISYKNYFANVIDLEIDNGNRVYNTFIEIDSLHTGNYNVSDFSLVNVTRRDTLLVKTEFKGGLNNTDSYDLNLYYTINENNRSVVGFRKSAFNFKGYDWFINEEKNRQNKITFDRSFENVDISELTINQGDEELSVSGMLRGNTEKDINVAFENVALRKITPRIDSLALAGRVNGKLNLLQTNGVYLPTSDIEIRNLNVNDMELGNLKAIVKGDNSISRYKVDVKLQNDNVKALDAIGVIDIDKNNPTIDVNVALEDFMIDPLNPLGEGVINNIRGLVSGNAKVTGSLKQPSIDGELFLDNAGMTIPYLNVDYSFDFDSRVTLNNQRFIFNDVEMTDSEYFSQGILNGFIAHNNFSDWELGLSLQTDRLLVLNTEETEDELYYGTGFVSGTAEIYGPTDELTISVDGTTESGTEFYIPLNDTESFGDNSFITFLSPEEKAARARGEIISQREVKGVELDFDLNVNENALIEIVIDKESGSTIRGRGAGNLLFAINTNGRFNMWGDFTVFEGLYNFRYQGLVEKKLTVEEGNIVWEGEPLDATLNLTAVYRTNANPSVLLDTPVSRSIPVEVQIGLTGRLEAPEPDFNFRFPNVSSTIRSELDYRLASKEERDNQALFLLATGGFASGIGDLNISGTVSERLNGIINNIFGSDNGDFAVGVDVELGQNRPDFQTNNRVGLTLQTKLSDRVLINGKVGVPFGQANQSVIAGDLQIDFLLNEEGTLKATVFNRENSLQNFGEQIGYTQGLGISYNVEFDSFKELIQVLFKKNQKKPLLENEEQEKDKQEEVLPNYITIKEKSSKKKQ</sequence>
<dbReference type="Pfam" id="PF04357">
    <property type="entry name" value="TamB"/>
    <property type="match status" value="1"/>
</dbReference>
<comment type="caution">
    <text evidence="6">The sequence shown here is derived from an EMBL/GenBank/DDBJ whole genome shotgun (WGS) entry which is preliminary data.</text>
</comment>
<dbReference type="InterPro" id="IPR007452">
    <property type="entry name" value="TamB_C"/>
</dbReference>
<evidence type="ECO:0000256" key="4">
    <source>
        <dbReference type="ARBA" id="ARBA00023136"/>
    </source>
</evidence>
<comment type="subcellular location">
    <subcellularLocation>
        <location evidence="1">Membrane</location>
        <topology evidence="1">Single-pass membrane protein</topology>
    </subcellularLocation>
</comment>
<evidence type="ECO:0000256" key="2">
    <source>
        <dbReference type="ARBA" id="ARBA00022692"/>
    </source>
</evidence>
<proteinExistence type="predicted"/>